<keyword evidence="3" id="KW-1185">Reference proteome</keyword>
<proteinExistence type="predicted"/>
<comment type="caution">
    <text evidence="2">The sequence shown here is derived from an EMBL/GenBank/DDBJ whole genome shotgun (WGS) entry which is preliminary data.</text>
</comment>
<feature type="compositionally biased region" description="Polar residues" evidence="1">
    <location>
        <begin position="312"/>
        <end position="322"/>
    </location>
</feature>
<sequence length="383" mass="42534">MTGYMQDNALAGPPPRMQEGLKPLCGYVHPDDTKKWMMFELVPGSRVYIHQENYNVVLSKMRQDRPDGKAMTRYLMSCFWRQSDLVGASIADPPKPHQRSLDRGIVQAIIEFCTHHSRELPTDIRRTIQQKIGYARFYFVKKSHDPESPRTTPASISIDASPRRMSMEMARRESGGLVLDSFKLHTGNKRGRRASGNLARALSESGDQINRLPVRSTPDLVSRSYSDIGDVPSGQGEDVMGGRMSSSSSTDVSSDRLSTSMPNRLSSEDINRRLSVDISSRISSEFSSRAANDPSGRMSSDLQERMPDDLSTRPTNDLSSRTPDIPSSRVSSEIPSTSRPGSENVAVRTTDANLSELASRMGSMPSGMSRGFLDMLNNFYPNN</sequence>
<gene>
    <name evidence="2" type="ORF">PoB_004011800</name>
</gene>
<accession>A0AAV4B205</accession>
<evidence type="ECO:0000256" key="1">
    <source>
        <dbReference type="SAM" id="MobiDB-lite"/>
    </source>
</evidence>
<dbReference type="AlphaFoldDB" id="A0AAV4B205"/>
<protein>
    <submittedName>
        <fullName evidence="2">Uncharacterized protein</fullName>
    </submittedName>
</protein>
<feature type="compositionally biased region" description="Basic and acidic residues" evidence="1">
    <location>
        <begin position="302"/>
        <end position="311"/>
    </location>
</feature>
<dbReference type="EMBL" id="BLXT01004491">
    <property type="protein sequence ID" value="GFO13613.1"/>
    <property type="molecule type" value="Genomic_DNA"/>
</dbReference>
<organism evidence="2 3">
    <name type="scientific">Plakobranchus ocellatus</name>
    <dbReference type="NCBI Taxonomy" id="259542"/>
    <lineage>
        <taxon>Eukaryota</taxon>
        <taxon>Metazoa</taxon>
        <taxon>Spiralia</taxon>
        <taxon>Lophotrochozoa</taxon>
        <taxon>Mollusca</taxon>
        <taxon>Gastropoda</taxon>
        <taxon>Heterobranchia</taxon>
        <taxon>Euthyneura</taxon>
        <taxon>Panpulmonata</taxon>
        <taxon>Sacoglossa</taxon>
        <taxon>Placobranchoidea</taxon>
        <taxon>Plakobranchidae</taxon>
        <taxon>Plakobranchus</taxon>
    </lineage>
</organism>
<evidence type="ECO:0000313" key="3">
    <source>
        <dbReference type="Proteomes" id="UP000735302"/>
    </source>
</evidence>
<evidence type="ECO:0000313" key="2">
    <source>
        <dbReference type="EMBL" id="GFO13613.1"/>
    </source>
</evidence>
<feature type="compositionally biased region" description="Low complexity" evidence="1">
    <location>
        <begin position="241"/>
        <end position="260"/>
    </location>
</feature>
<feature type="region of interest" description="Disordered" evidence="1">
    <location>
        <begin position="283"/>
        <end position="345"/>
    </location>
</feature>
<dbReference type="Proteomes" id="UP000735302">
    <property type="component" value="Unassembled WGS sequence"/>
</dbReference>
<feature type="region of interest" description="Disordered" evidence="1">
    <location>
        <begin position="210"/>
        <end position="268"/>
    </location>
</feature>
<feature type="compositionally biased region" description="Polar residues" evidence="1">
    <location>
        <begin position="328"/>
        <end position="341"/>
    </location>
</feature>
<reference evidence="2 3" key="1">
    <citation type="journal article" date="2021" name="Elife">
        <title>Chloroplast acquisition without the gene transfer in kleptoplastic sea slugs, Plakobranchus ocellatus.</title>
        <authorList>
            <person name="Maeda T."/>
            <person name="Takahashi S."/>
            <person name="Yoshida T."/>
            <person name="Shimamura S."/>
            <person name="Takaki Y."/>
            <person name="Nagai Y."/>
            <person name="Toyoda A."/>
            <person name="Suzuki Y."/>
            <person name="Arimoto A."/>
            <person name="Ishii H."/>
            <person name="Satoh N."/>
            <person name="Nishiyama T."/>
            <person name="Hasebe M."/>
            <person name="Maruyama T."/>
            <person name="Minagawa J."/>
            <person name="Obokata J."/>
            <person name="Shigenobu S."/>
        </authorList>
    </citation>
    <scope>NUCLEOTIDE SEQUENCE [LARGE SCALE GENOMIC DNA]</scope>
</reference>
<name>A0AAV4B205_9GAST</name>